<keyword evidence="1" id="KW-0175">Coiled coil</keyword>
<dbReference type="EMBL" id="MPUH01000302">
    <property type="protein sequence ID" value="OMJ83485.1"/>
    <property type="molecule type" value="Genomic_DNA"/>
</dbReference>
<dbReference type="AlphaFoldDB" id="A0A1R2C3H4"/>
<organism evidence="3 4">
    <name type="scientific">Stentor coeruleus</name>
    <dbReference type="NCBI Taxonomy" id="5963"/>
    <lineage>
        <taxon>Eukaryota</taxon>
        <taxon>Sar</taxon>
        <taxon>Alveolata</taxon>
        <taxon>Ciliophora</taxon>
        <taxon>Postciliodesmatophora</taxon>
        <taxon>Heterotrichea</taxon>
        <taxon>Heterotrichida</taxon>
        <taxon>Stentoridae</taxon>
        <taxon>Stentor</taxon>
    </lineage>
</organism>
<protein>
    <recommendedName>
        <fullName evidence="2">EF-hand domain-containing protein</fullName>
    </recommendedName>
</protein>
<feature type="domain" description="EF-hand" evidence="2">
    <location>
        <begin position="466"/>
        <end position="501"/>
    </location>
</feature>
<evidence type="ECO:0000256" key="1">
    <source>
        <dbReference type="SAM" id="Coils"/>
    </source>
</evidence>
<dbReference type="PROSITE" id="PS50222">
    <property type="entry name" value="EF_HAND_2"/>
    <property type="match status" value="1"/>
</dbReference>
<accession>A0A1R2C3H4</accession>
<evidence type="ECO:0000313" key="3">
    <source>
        <dbReference type="EMBL" id="OMJ83485.1"/>
    </source>
</evidence>
<dbReference type="SUPFAM" id="SSF47473">
    <property type="entry name" value="EF-hand"/>
    <property type="match status" value="1"/>
</dbReference>
<name>A0A1R2C3H4_9CILI</name>
<gene>
    <name evidence="3" type="ORF">SteCoe_15588</name>
</gene>
<dbReference type="OrthoDB" id="305435at2759"/>
<keyword evidence="4" id="KW-1185">Reference proteome</keyword>
<dbReference type="GO" id="GO:0005509">
    <property type="term" value="F:calcium ion binding"/>
    <property type="evidence" value="ECO:0007669"/>
    <property type="project" value="InterPro"/>
</dbReference>
<proteinExistence type="predicted"/>
<dbReference type="Proteomes" id="UP000187209">
    <property type="component" value="Unassembled WGS sequence"/>
</dbReference>
<sequence length="537" mass="63776">MESQNDPKIIPFRPVTAKFSGLQALRGNKTRPNSAVNKAMMAVIPRNPVKAENKGKTKKSYISREELLERLMYFQGQANVLKDENVRLRTRIKFLEKDSKRDDVESEKSHLVVNLKNQIKDLLKTIEYKDLEIADLKKNSRATRLQEIEIEMKMYIDECTRLRRMLQESFFQISQGIYPQDIHEKYIQQSLQLKSLKKDYKELINLSEDPTLKKSKTRKDLTLVKLKKNLMNTKEENIRVNEDNQRLLQELNSLRSNMRCPNCGMVFEENENKDANTIVWDIWQAVEHRKLTLDSAWNTINPEGFPDISPEQFKQGLERLGLYLSINEVNYFFPNTVIMTIDFFKEFMNNLRPADMISYEEMKEILMHLSYRLQVRRYEYNQVSMLFFPESRLYNQMEVFAIFQQEPISFTEMQAELFTKFLFGSSEALTNEECSARFYELLEPWSVLSEDEESNYDSELKRIVQGLGEKLLIKMEEIDKDGQGFITLEKFYEIFDKMSVEIDDIMRKYLELLFYTDQLEFNLVPYRNFFQAYNSQI</sequence>
<dbReference type="InterPro" id="IPR002048">
    <property type="entry name" value="EF_hand_dom"/>
</dbReference>
<comment type="caution">
    <text evidence="3">The sequence shown here is derived from an EMBL/GenBank/DDBJ whole genome shotgun (WGS) entry which is preliminary data.</text>
</comment>
<reference evidence="3 4" key="1">
    <citation type="submission" date="2016-11" db="EMBL/GenBank/DDBJ databases">
        <title>The macronuclear genome of Stentor coeruleus: a giant cell with tiny introns.</title>
        <authorList>
            <person name="Slabodnick M."/>
            <person name="Ruby J.G."/>
            <person name="Reiff S.B."/>
            <person name="Swart E.C."/>
            <person name="Gosai S."/>
            <person name="Prabakaran S."/>
            <person name="Witkowska E."/>
            <person name="Larue G.E."/>
            <person name="Fisher S."/>
            <person name="Freeman R.M."/>
            <person name="Gunawardena J."/>
            <person name="Chu W."/>
            <person name="Stover N.A."/>
            <person name="Gregory B.D."/>
            <person name="Nowacki M."/>
            <person name="Derisi J."/>
            <person name="Roy S.W."/>
            <person name="Marshall W.F."/>
            <person name="Sood P."/>
        </authorList>
    </citation>
    <scope>NUCLEOTIDE SEQUENCE [LARGE SCALE GENOMIC DNA]</scope>
    <source>
        <strain evidence="3">WM001</strain>
    </source>
</reference>
<dbReference type="InterPro" id="IPR011992">
    <property type="entry name" value="EF-hand-dom_pair"/>
</dbReference>
<feature type="coiled-coil region" evidence="1">
    <location>
        <begin position="223"/>
        <end position="257"/>
    </location>
</feature>
<evidence type="ECO:0000313" key="4">
    <source>
        <dbReference type="Proteomes" id="UP000187209"/>
    </source>
</evidence>
<evidence type="ECO:0000259" key="2">
    <source>
        <dbReference type="PROSITE" id="PS50222"/>
    </source>
</evidence>